<gene>
    <name evidence="1" type="primary">Dwil\GK28116</name>
    <name evidence="1" type="ORF">Dwil_GK28116</name>
</gene>
<organism evidence="1 2">
    <name type="scientific">Drosophila willistoni</name>
    <name type="common">Fruit fly</name>
    <dbReference type="NCBI Taxonomy" id="7260"/>
    <lineage>
        <taxon>Eukaryota</taxon>
        <taxon>Metazoa</taxon>
        <taxon>Ecdysozoa</taxon>
        <taxon>Arthropoda</taxon>
        <taxon>Hexapoda</taxon>
        <taxon>Insecta</taxon>
        <taxon>Pterygota</taxon>
        <taxon>Neoptera</taxon>
        <taxon>Endopterygota</taxon>
        <taxon>Diptera</taxon>
        <taxon>Brachycera</taxon>
        <taxon>Muscomorpha</taxon>
        <taxon>Ephydroidea</taxon>
        <taxon>Drosophilidae</taxon>
        <taxon>Drosophila</taxon>
        <taxon>Sophophora</taxon>
    </lineage>
</organism>
<name>A0A0Q9X476_DROWI</name>
<proteinExistence type="predicted"/>
<evidence type="ECO:0000313" key="1">
    <source>
        <dbReference type="EMBL" id="KRF99921.1"/>
    </source>
</evidence>
<dbReference type="AlphaFoldDB" id="A0A0Q9X476"/>
<dbReference type="EMBL" id="CH964272">
    <property type="protein sequence ID" value="KRF99921.1"/>
    <property type="molecule type" value="Genomic_DNA"/>
</dbReference>
<accession>A0A0Q9X476</accession>
<dbReference type="Proteomes" id="UP000007798">
    <property type="component" value="Unassembled WGS sequence"/>
</dbReference>
<sequence>MYVVKKTNINFNHSTVKETFQFNRIYMDAPPPQKPPKEFHYGTHHTSFFKPTLKMIYKR</sequence>
<protein>
    <submittedName>
        <fullName evidence="1">Uncharacterized protein</fullName>
    </submittedName>
</protein>
<dbReference type="InParanoid" id="A0A0Q9X476"/>
<evidence type="ECO:0000313" key="2">
    <source>
        <dbReference type="Proteomes" id="UP000007798"/>
    </source>
</evidence>
<keyword evidence="2" id="KW-1185">Reference proteome</keyword>
<reference evidence="1 2" key="1">
    <citation type="journal article" date="2007" name="Nature">
        <title>Evolution of genes and genomes on the Drosophila phylogeny.</title>
        <authorList>
            <consortium name="Drosophila 12 Genomes Consortium"/>
            <person name="Clark A.G."/>
            <person name="Eisen M.B."/>
            <person name="Smith D.R."/>
            <person name="Bergman C.M."/>
            <person name="Oliver B."/>
            <person name="Markow T.A."/>
            <person name="Kaufman T.C."/>
            <person name="Kellis M."/>
            <person name="Gelbart W."/>
            <person name="Iyer V.N."/>
            <person name="Pollard D.A."/>
            <person name="Sackton T.B."/>
            <person name="Larracuente A.M."/>
            <person name="Singh N.D."/>
            <person name="Abad J.P."/>
            <person name="Abt D.N."/>
            <person name="Adryan B."/>
            <person name="Aguade M."/>
            <person name="Akashi H."/>
            <person name="Anderson W.W."/>
            <person name="Aquadro C.F."/>
            <person name="Ardell D.H."/>
            <person name="Arguello R."/>
            <person name="Artieri C.G."/>
            <person name="Barbash D.A."/>
            <person name="Barker D."/>
            <person name="Barsanti P."/>
            <person name="Batterham P."/>
            <person name="Batzoglou S."/>
            <person name="Begun D."/>
            <person name="Bhutkar A."/>
            <person name="Blanco E."/>
            <person name="Bosak S.A."/>
            <person name="Bradley R.K."/>
            <person name="Brand A.D."/>
            <person name="Brent M.R."/>
            <person name="Brooks A.N."/>
            <person name="Brown R.H."/>
            <person name="Butlin R.K."/>
            <person name="Caggese C."/>
            <person name="Calvi B.R."/>
            <person name="Bernardo de Carvalho A."/>
            <person name="Caspi A."/>
            <person name="Castrezana S."/>
            <person name="Celniker S.E."/>
            <person name="Chang J.L."/>
            <person name="Chapple C."/>
            <person name="Chatterji S."/>
            <person name="Chinwalla A."/>
            <person name="Civetta A."/>
            <person name="Clifton S.W."/>
            <person name="Comeron J.M."/>
            <person name="Costello J.C."/>
            <person name="Coyne J.A."/>
            <person name="Daub J."/>
            <person name="David R.G."/>
            <person name="Delcher A.L."/>
            <person name="Delehaunty K."/>
            <person name="Do C.B."/>
            <person name="Ebling H."/>
            <person name="Edwards K."/>
            <person name="Eickbush T."/>
            <person name="Evans J.D."/>
            <person name="Filipski A."/>
            <person name="Findeiss S."/>
            <person name="Freyhult E."/>
            <person name="Fulton L."/>
            <person name="Fulton R."/>
            <person name="Garcia A.C."/>
            <person name="Gardiner A."/>
            <person name="Garfield D.A."/>
            <person name="Garvin B.E."/>
            <person name="Gibson G."/>
            <person name="Gilbert D."/>
            <person name="Gnerre S."/>
            <person name="Godfrey J."/>
            <person name="Good R."/>
            <person name="Gotea V."/>
            <person name="Gravely B."/>
            <person name="Greenberg A.J."/>
            <person name="Griffiths-Jones S."/>
            <person name="Gross S."/>
            <person name="Guigo R."/>
            <person name="Gustafson E.A."/>
            <person name="Haerty W."/>
            <person name="Hahn M.W."/>
            <person name="Halligan D.L."/>
            <person name="Halpern A.L."/>
            <person name="Halter G.M."/>
            <person name="Han M.V."/>
            <person name="Heger A."/>
            <person name="Hillier L."/>
            <person name="Hinrichs A.S."/>
            <person name="Holmes I."/>
            <person name="Hoskins R.A."/>
            <person name="Hubisz M.J."/>
            <person name="Hultmark D."/>
            <person name="Huntley M.A."/>
            <person name="Jaffe D.B."/>
            <person name="Jagadeeshan S."/>
            <person name="Jeck W.R."/>
            <person name="Johnson J."/>
            <person name="Jones C.D."/>
            <person name="Jordan W.C."/>
            <person name="Karpen G.H."/>
            <person name="Kataoka E."/>
            <person name="Keightley P.D."/>
            <person name="Kheradpour P."/>
            <person name="Kirkness E.F."/>
            <person name="Koerich L.B."/>
            <person name="Kristiansen K."/>
            <person name="Kudrna D."/>
            <person name="Kulathinal R.J."/>
            <person name="Kumar S."/>
            <person name="Kwok R."/>
            <person name="Lander E."/>
            <person name="Langley C.H."/>
            <person name="Lapoint R."/>
            <person name="Lazzaro B.P."/>
            <person name="Lee S.J."/>
            <person name="Levesque L."/>
            <person name="Li R."/>
            <person name="Lin C.F."/>
            <person name="Lin M.F."/>
            <person name="Lindblad-Toh K."/>
            <person name="Llopart A."/>
            <person name="Long M."/>
            <person name="Low L."/>
            <person name="Lozovsky E."/>
            <person name="Lu J."/>
            <person name="Luo M."/>
            <person name="Machado C.A."/>
            <person name="Makalowski W."/>
            <person name="Marzo M."/>
            <person name="Matsuda M."/>
            <person name="Matzkin L."/>
            <person name="McAllister B."/>
            <person name="McBride C.S."/>
            <person name="McKernan B."/>
            <person name="McKernan K."/>
            <person name="Mendez-Lago M."/>
            <person name="Minx P."/>
            <person name="Mollenhauer M.U."/>
            <person name="Montooth K."/>
            <person name="Mount S.M."/>
            <person name="Mu X."/>
            <person name="Myers E."/>
            <person name="Negre B."/>
            <person name="Newfeld S."/>
            <person name="Nielsen R."/>
            <person name="Noor M.A."/>
            <person name="O'Grady P."/>
            <person name="Pachter L."/>
            <person name="Papaceit M."/>
            <person name="Parisi M.J."/>
            <person name="Parisi M."/>
            <person name="Parts L."/>
            <person name="Pedersen J.S."/>
            <person name="Pesole G."/>
            <person name="Phillippy A.M."/>
            <person name="Ponting C.P."/>
            <person name="Pop M."/>
            <person name="Porcelli D."/>
            <person name="Powell J.R."/>
            <person name="Prohaska S."/>
            <person name="Pruitt K."/>
            <person name="Puig M."/>
            <person name="Quesneville H."/>
            <person name="Ram K.R."/>
            <person name="Rand D."/>
            <person name="Rasmussen M.D."/>
            <person name="Reed L.K."/>
            <person name="Reenan R."/>
            <person name="Reily A."/>
            <person name="Remington K.A."/>
            <person name="Rieger T.T."/>
            <person name="Ritchie M.G."/>
            <person name="Robin C."/>
            <person name="Rogers Y.H."/>
            <person name="Rohde C."/>
            <person name="Rozas J."/>
            <person name="Rubenfield M.J."/>
            <person name="Ruiz A."/>
            <person name="Russo S."/>
            <person name="Salzberg S.L."/>
            <person name="Sanchez-Gracia A."/>
            <person name="Saranga D.J."/>
            <person name="Sato H."/>
            <person name="Schaeffer S.W."/>
            <person name="Schatz M.C."/>
            <person name="Schlenke T."/>
            <person name="Schwartz R."/>
            <person name="Segarra C."/>
            <person name="Singh R.S."/>
            <person name="Sirot L."/>
            <person name="Sirota M."/>
            <person name="Sisneros N.B."/>
            <person name="Smith C.D."/>
            <person name="Smith T.F."/>
            <person name="Spieth J."/>
            <person name="Stage D.E."/>
            <person name="Stark A."/>
            <person name="Stephan W."/>
            <person name="Strausberg R.L."/>
            <person name="Strempel S."/>
            <person name="Sturgill D."/>
            <person name="Sutton G."/>
            <person name="Sutton G.G."/>
            <person name="Tao W."/>
            <person name="Teichmann S."/>
            <person name="Tobari Y.N."/>
            <person name="Tomimura Y."/>
            <person name="Tsolas J.M."/>
            <person name="Valente V.L."/>
            <person name="Venter E."/>
            <person name="Venter J.C."/>
            <person name="Vicario S."/>
            <person name="Vieira F.G."/>
            <person name="Vilella A.J."/>
            <person name="Villasante A."/>
            <person name="Walenz B."/>
            <person name="Wang J."/>
            <person name="Wasserman M."/>
            <person name="Watts T."/>
            <person name="Wilson D."/>
            <person name="Wilson R.K."/>
            <person name="Wing R.A."/>
            <person name="Wolfner M.F."/>
            <person name="Wong A."/>
            <person name="Wong G.K."/>
            <person name="Wu C.I."/>
            <person name="Wu G."/>
            <person name="Yamamoto D."/>
            <person name="Yang H.P."/>
            <person name="Yang S.P."/>
            <person name="Yorke J.A."/>
            <person name="Yoshida K."/>
            <person name="Zdobnov E."/>
            <person name="Zhang P."/>
            <person name="Zhang Y."/>
            <person name="Zimin A.V."/>
            <person name="Baldwin J."/>
            <person name="Abdouelleil A."/>
            <person name="Abdulkadir J."/>
            <person name="Abebe A."/>
            <person name="Abera B."/>
            <person name="Abreu J."/>
            <person name="Acer S.C."/>
            <person name="Aftuck L."/>
            <person name="Alexander A."/>
            <person name="An P."/>
            <person name="Anderson E."/>
            <person name="Anderson S."/>
            <person name="Arachi H."/>
            <person name="Azer M."/>
            <person name="Bachantsang P."/>
            <person name="Barry A."/>
            <person name="Bayul T."/>
            <person name="Berlin A."/>
            <person name="Bessette D."/>
            <person name="Bloom T."/>
            <person name="Blye J."/>
            <person name="Boguslavskiy L."/>
            <person name="Bonnet C."/>
            <person name="Boukhgalter B."/>
            <person name="Bourzgui I."/>
            <person name="Brown A."/>
            <person name="Cahill P."/>
            <person name="Channer S."/>
            <person name="Cheshatsang Y."/>
            <person name="Chuda L."/>
            <person name="Citroen M."/>
            <person name="Collymore A."/>
            <person name="Cooke P."/>
            <person name="Costello M."/>
            <person name="D'Aco K."/>
            <person name="Daza R."/>
            <person name="De Haan G."/>
            <person name="DeGray S."/>
            <person name="DeMaso C."/>
            <person name="Dhargay N."/>
            <person name="Dooley K."/>
            <person name="Dooley E."/>
            <person name="Doricent M."/>
            <person name="Dorje P."/>
            <person name="Dorjee K."/>
            <person name="Dupes A."/>
            <person name="Elong R."/>
            <person name="Falk J."/>
            <person name="Farina A."/>
            <person name="Faro S."/>
            <person name="Ferguson D."/>
            <person name="Fisher S."/>
            <person name="Foley C.D."/>
            <person name="Franke A."/>
            <person name="Friedrich D."/>
            <person name="Gadbois L."/>
            <person name="Gearin G."/>
            <person name="Gearin C.R."/>
            <person name="Giannoukos G."/>
            <person name="Goode T."/>
            <person name="Graham J."/>
            <person name="Grandbois E."/>
            <person name="Grewal S."/>
            <person name="Gyaltsen K."/>
            <person name="Hafez N."/>
            <person name="Hagos B."/>
            <person name="Hall J."/>
            <person name="Henson C."/>
            <person name="Hollinger A."/>
            <person name="Honan T."/>
            <person name="Huard M.D."/>
            <person name="Hughes L."/>
            <person name="Hurhula B."/>
            <person name="Husby M.E."/>
            <person name="Kamat A."/>
            <person name="Kanga B."/>
            <person name="Kashin S."/>
            <person name="Khazanovich D."/>
            <person name="Kisner P."/>
            <person name="Lance K."/>
            <person name="Lara M."/>
            <person name="Lee W."/>
            <person name="Lennon N."/>
            <person name="Letendre F."/>
            <person name="LeVine R."/>
            <person name="Lipovsky A."/>
            <person name="Liu X."/>
            <person name="Liu J."/>
            <person name="Liu S."/>
            <person name="Lokyitsang T."/>
            <person name="Lokyitsang Y."/>
            <person name="Lubonja R."/>
            <person name="Lui A."/>
            <person name="MacDonald P."/>
            <person name="Magnisalis V."/>
            <person name="Maru K."/>
            <person name="Matthews C."/>
            <person name="McCusker W."/>
            <person name="McDonough S."/>
            <person name="Mehta T."/>
            <person name="Meldrim J."/>
            <person name="Meneus L."/>
            <person name="Mihai O."/>
            <person name="Mihalev A."/>
            <person name="Mihova T."/>
            <person name="Mittelman R."/>
            <person name="Mlenga V."/>
            <person name="Montmayeur A."/>
            <person name="Mulrain L."/>
            <person name="Navidi A."/>
            <person name="Naylor J."/>
            <person name="Negash T."/>
            <person name="Nguyen T."/>
            <person name="Nguyen N."/>
            <person name="Nicol R."/>
            <person name="Norbu C."/>
            <person name="Norbu N."/>
            <person name="Novod N."/>
            <person name="O'Neill B."/>
            <person name="Osman S."/>
            <person name="Markiewicz E."/>
            <person name="Oyono O.L."/>
            <person name="Patti C."/>
            <person name="Phunkhang P."/>
            <person name="Pierre F."/>
            <person name="Priest M."/>
            <person name="Raghuraman S."/>
            <person name="Rege F."/>
            <person name="Reyes R."/>
            <person name="Rise C."/>
            <person name="Rogov P."/>
            <person name="Ross K."/>
            <person name="Ryan E."/>
            <person name="Settipalli S."/>
            <person name="Shea T."/>
            <person name="Sherpa N."/>
            <person name="Shi L."/>
            <person name="Shih D."/>
            <person name="Sparrow T."/>
            <person name="Spaulding J."/>
            <person name="Stalker J."/>
            <person name="Stange-Thomann N."/>
            <person name="Stavropoulos S."/>
            <person name="Stone C."/>
            <person name="Strader C."/>
            <person name="Tesfaye S."/>
            <person name="Thomson T."/>
            <person name="Thoulutsang Y."/>
            <person name="Thoulutsang D."/>
            <person name="Topham K."/>
            <person name="Topping I."/>
            <person name="Tsamla T."/>
            <person name="Vassiliev H."/>
            <person name="Vo A."/>
            <person name="Wangchuk T."/>
            <person name="Wangdi T."/>
            <person name="Weiand M."/>
            <person name="Wilkinson J."/>
            <person name="Wilson A."/>
            <person name="Yadav S."/>
            <person name="Young G."/>
            <person name="Yu Q."/>
            <person name="Zembek L."/>
            <person name="Zhong D."/>
            <person name="Zimmer A."/>
            <person name="Zwirko Z."/>
            <person name="Jaffe D.B."/>
            <person name="Alvarez P."/>
            <person name="Brockman W."/>
            <person name="Butler J."/>
            <person name="Chin C."/>
            <person name="Gnerre S."/>
            <person name="Grabherr M."/>
            <person name="Kleber M."/>
            <person name="Mauceli E."/>
            <person name="MacCallum I."/>
        </authorList>
    </citation>
    <scope>NUCLEOTIDE SEQUENCE [LARGE SCALE GENOMIC DNA]</scope>
    <source>
        <strain evidence="2">Tucson 14030-0811.24</strain>
    </source>
</reference>